<reference evidence="3" key="1">
    <citation type="submission" date="2013-07" db="EMBL/GenBank/DDBJ databases">
        <title>The genome of Eucalyptus grandis.</title>
        <authorList>
            <person name="Schmutz J."/>
            <person name="Hayes R."/>
            <person name="Myburg A."/>
            <person name="Tuskan G."/>
            <person name="Grattapaglia D."/>
            <person name="Rokhsar D.S."/>
        </authorList>
    </citation>
    <scope>NUCLEOTIDE SEQUENCE</scope>
    <source>
        <tissue evidence="3">Leaf extractions</tissue>
    </source>
</reference>
<feature type="compositionally biased region" description="Polar residues" evidence="1">
    <location>
        <begin position="34"/>
        <end position="44"/>
    </location>
</feature>
<evidence type="ECO:0000256" key="1">
    <source>
        <dbReference type="SAM" id="MobiDB-lite"/>
    </source>
</evidence>
<dbReference type="SMART" id="SM00584">
    <property type="entry name" value="TLDc"/>
    <property type="match status" value="1"/>
</dbReference>
<dbReference type="EMBL" id="KK198760">
    <property type="protein sequence ID" value="KCW60215.1"/>
    <property type="molecule type" value="Genomic_DNA"/>
</dbReference>
<dbReference type="eggNOG" id="KOG2372">
    <property type="taxonomic scope" value="Eukaryota"/>
</dbReference>
<dbReference type="FunCoup" id="A0A059B3G8">
    <property type="interactions" value="268"/>
</dbReference>
<dbReference type="PROSITE" id="PS51886">
    <property type="entry name" value="TLDC"/>
    <property type="match status" value="1"/>
</dbReference>
<gene>
    <name evidence="3" type="ORF">EUGRSUZ_H02928</name>
</gene>
<dbReference type="AlphaFoldDB" id="A0A059B3G8"/>
<dbReference type="PANTHER" id="PTHR23354">
    <property type="entry name" value="NUCLEOLAR PROTEIN 7/ESTROGEN RECEPTOR COACTIVATOR-RELATED"/>
    <property type="match status" value="1"/>
</dbReference>
<organism evidence="3">
    <name type="scientific">Eucalyptus grandis</name>
    <name type="common">Flooded gum</name>
    <dbReference type="NCBI Taxonomy" id="71139"/>
    <lineage>
        <taxon>Eukaryota</taxon>
        <taxon>Viridiplantae</taxon>
        <taxon>Streptophyta</taxon>
        <taxon>Embryophyta</taxon>
        <taxon>Tracheophyta</taxon>
        <taxon>Spermatophyta</taxon>
        <taxon>Magnoliopsida</taxon>
        <taxon>eudicotyledons</taxon>
        <taxon>Gunneridae</taxon>
        <taxon>Pentapetalae</taxon>
        <taxon>rosids</taxon>
        <taxon>malvids</taxon>
        <taxon>Myrtales</taxon>
        <taxon>Myrtaceae</taxon>
        <taxon>Myrtoideae</taxon>
        <taxon>Eucalypteae</taxon>
        <taxon>Eucalyptus</taxon>
    </lineage>
</organism>
<evidence type="ECO:0000313" key="3">
    <source>
        <dbReference type="EMBL" id="KCW60215.1"/>
    </source>
</evidence>
<dbReference type="OMA" id="ADISGPC"/>
<dbReference type="Pfam" id="PF07534">
    <property type="entry name" value="TLD"/>
    <property type="match status" value="1"/>
</dbReference>
<dbReference type="InterPro" id="IPR006571">
    <property type="entry name" value="TLDc_dom"/>
</dbReference>
<dbReference type="PANTHER" id="PTHR23354:SF74">
    <property type="entry name" value="TLD-DOMAIN CONTAINING NUCLEOLAR PROTEIN"/>
    <property type="match status" value="1"/>
</dbReference>
<dbReference type="Gramene" id="KCW60215">
    <property type="protein sequence ID" value="KCW60215"/>
    <property type="gene ID" value="EUGRSUZ_H02928"/>
</dbReference>
<feature type="region of interest" description="Disordered" evidence="1">
    <location>
        <begin position="1"/>
        <end position="53"/>
    </location>
</feature>
<feature type="domain" description="TLDc" evidence="2">
    <location>
        <begin position="168"/>
        <end position="331"/>
    </location>
</feature>
<name>A0A059B3G8_EUCGR</name>
<evidence type="ECO:0000259" key="2">
    <source>
        <dbReference type="PROSITE" id="PS51886"/>
    </source>
</evidence>
<protein>
    <recommendedName>
        <fullName evidence="2">TLDc domain-containing protein</fullName>
    </recommendedName>
</protein>
<proteinExistence type="predicted"/>
<dbReference type="InParanoid" id="A0A059B3G8"/>
<sequence length="352" mass="38579">MNALKGRVSEKLSGLFAPSPGSSPPPSPSPQSSDRGNQPQARPSSQERKSLSSYFSYFVPTSRLDGLRSKKCEQDVELYQSLPAECNDEKPRWQDVSSEGLEFTLDKSKATADGRENSKKCASVCENGKSLSTKEEDEGSTSSSDLFEEATDKHCSDKPLQNLVDNSIFISPDLYEFLHSCLPNLVKGCQWVLLYSTLRHGISLRTLIRKSADLSGPCLLIVGDMQGAVFGGMLECPLKPTAKRKYQGTNQTFVFTTLYGQPRLFRPTGANRYYYICMNDSLALGGGGNFALSLDGDLLSGTSGPCETFGSLCLAHNPEFELKNVELWGFTHSSYYTTRPEVATRPARAALV</sequence>
<accession>A0A059B3G8</accession>